<dbReference type="eggNOG" id="COG1104">
    <property type="taxonomic scope" value="Bacteria"/>
</dbReference>
<comment type="similarity">
    <text evidence="2 12">Belongs to the class-V pyridoxal-phosphate-dependent aminotransferase family. NifS/IscS subfamily.</text>
</comment>
<dbReference type="GO" id="GO:0030170">
    <property type="term" value="F:pyridoxal phosphate binding"/>
    <property type="evidence" value="ECO:0007669"/>
    <property type="project" value="InterPro"/>
</dbReference>
<dbReference type="Gene3D" id="3.90.1150.10">
    <property type="entry name" value="Aspartate Aminotransferase, domain 1"/>
    <property type="match status" value="1"/>
</dbReference>
<comment type="caution">
    <text evidence="14">The sequence shown here is derived from an EMBL/GenBank/DDBJ whole genome shotgun (WGS) entry which is preliminary data.</text>
</comment>
<dbReference type="GO" id="GO:0031071">
    <property type="term" value="F:cysteine desulfurase activity"/>
    <property type="evidence" value="ECO:0007669"/>
    <property type="project" value="UniProtKB-EC"/>
</dbReference>
<evidence type="ECO:0000256" key="7">
    <source>
        <dbReference type="ARBA" id="ARBA00022898"/>
    </source>
</evidence>
<sequence>MKDCIYLDNNATTQIDSEVLSEMMPYLNFYYGNPSSMHSFGGQVGKAVRTGREQVASLLGAEPSEIIFTSCGTEGDNAAINAALISQKNKRHIITTEVEHPAILSHCKQLERQGYQVTYLSVDRYGQLDLNEVQASLNGNTALVSIMYANNETGVIFPIEEIGQMVKEYGALFHVDAVQAVGKIPLNMKTSTIDMLTISGHKIHAPKGIGALYIRKGVRFRPLIIGGHQERGRRGGTENVAGIAALGKAAELAQLNLSNIHEERELRDYLENTILNLIPDTVVNGERTKRLPNTTNIGFKYIEGEAILLSINKYGICASSGSACTSGSLEPSHVLRAMKVPYSVLHGSIRFSLSRYTTKSEIDRVIEILPDTISRLRAISPFSSDNSTWLQEMEKEALAK</sequence>
<evidence type="ECO:0000256" key="10">
    <source>
        <dbReference type="ARBA" id="ARBA00050776"/>
    </source>
</evidence>
<evidence type="ECO:0000259" key="13">
    <source>
        <dbReference type="Pfam" id="PF00266"/>
    </source>
</evidence>
<accession>A0A086CGI7</accession>
<dbReference type="InterPro" id="IPR020578">
    <property type="entry name" value="Aminotrans_V_PyrdxlP_BS"/>
</dbReference>
<keyword evidence="6 12" id="KW-0479">Metal-binding</keyword>
<dbReference type="NCBIfam" id="TIGR03402">
    <property type="entry name" value="FeS_nifS"/>
    <property type="match status" value="1"/>
</dbReference>
<evidence type="ECO:0000313" key="15">
    <source>
        <dbReference type="Proteomes" id="UP000028922"/>
    </source>
</evidence>
<dbReference type="GO" id="GO:0046872">
    <property type="term" value="F:metal ion binding"/>
    <property type="evidence" value="ECO:0007669"/>
    <property type="project" value="UniProtKB-KW"/>
</dbReference>
<comment type="function">
    <text evidence="12">Catalyzes the removal of elemental sulfur atoms from cysteine to produce alanine.</text>
</comment>
<keyword evidence="8 12" id="KW-0408">Iron</keyword>
<dbReference type="GO" id="GO:0051536">
    <property type="term" value="F:iron-sulfur cluster binding"/>
    <property type="evidence" value="ECO:0007669"/>
    <property type="project" value="UniProtKB-KW"/>
</dbReference>
<evidence type="ECO:0000256" key="5">
    <source>
        <dbReference type="ARBA" id="ARBA00022679"/>
    </source>
</evidence>
<dbReference type="EC" id="2.8.1.7" evidence="4 12"/>
<organism evidence="14 15">
    <name type="scientific">Candidatus Atelocyanobacterium thalassa isolate SIO64986</name>
    <dbReference type="NCBI Taxonomy" id="1527444"/>
    <lineage>
        <taxon>Bacteria</taxon>
        <taxon>Bacillati</taxon>
        <taxon>Cyanobacteriota</taxon>
        <taxon>Cyanophyceae</taxon>
        <taxon>Oscillatoriophycideae</taxon>
        <taxon>Chroococcales</taxon>
        <taxon>Aphanothecaceae</taxon>
        <taxon>Candidatus Atelocyanobacterium</taxon>
        <taxon>Candidatus Atelocyanobacterium thalassae</taxon>
    </lineage>
</organism>
<dbReference type="Pfam" id="PF00266">
    <property type="entry name" value="Aminotran_5"/>
    <property type="match status" value="1"/>
</dbReference>
<dbReference type="AlphaFoldDB" id="A0A086CGI7"/>
<dbReference type="Gene3D" id="1.10.260.50">
    <property type="match status" value="1"/>
</dbReference>
<dbReference type="SUPFAM" id="SSF53383">
    <property type="entry name" value="PLP-dependent transferases"/>
    <property type="match status" value="1"/>
</dbReference>
<dbReference type="InterPro" id="IPR016454">
    <property type="entry name" value="Cysteine_dSase"/>
</dbReference>
<dbReference type="EMBL" id="JPSP01000010">
    <property type="protein sequence ID" value="KFF41301.1"/>
    <property type="molecule type" value="Genomic_DNA"/>
</dbReference>
<dbReference type="InterPro" id="IPR015424">
    <property type="entry name" value="PyrdxlP-dep_Trfase"/>
</dbReference>
<gene>
    <name evidence="14" type="ORF">ucyna2_00926</name>
</gene>
<comment type="cofactor">
    <cofactor evidence="1 11">
        <name>pyridoxal 5'-phosphate</name>
        <dbReference type="ChEBI" id="CHEBI:597326"/>
    </cofactor>
</comment>
<comment type="catalytic activity">
    <reaction evidence="10 12">
        <text>(sulfur carrier)-H + L-cysteine = (sulfur carrier)-SH + L-alanine</text>
        <dbReference type="Rhea" id="RHEA:43892"/>
        <dbReference type="Rhea" id="RHEA-COMP:14737"/>
        <dbReference type="Rhea" id="RHEA-COMP:14739"/>
        <dbReference type="ChEBI" id="CHEBI:29917"/>
        <dbReference type="ChEBI" id="CHEBI:35235"/>
        <dbReference type="ChEBI" id="CHEBI:57972"/>
        <dbReference type="ChEBI" id="CHEBI:64428"/>
        <dbReference type="EC" id="2.8.1.7"/>
    </reaction>
</comment>
<evidence type="ECO:0000256" key="3">
    <source>
        <dbReference type="ARBA" id="ARBA00011738"/>
    </source>
</evidence>
<dbReference type="InterPro" id="IPR015421">
    <property type="entry name" value="PyrdxlP-dep_Trfase_major"/>
</dbReference>
<dbReference type="GO" id="GO:0006520">
    <property type="term" value="P:amino acid metabolic process"/>
    <property type="evidence" value="ECO:0007669"/>
    <property type="project" value="InterPro"/>
</dbReference>
<evidence type="ECO:0000256" key="1">
    <source>
        <dbReference type="ARBA" id="ARBA00001933"/>
    </source>
</evidence>
<comment type="subunit">
    <text evidence="3">Homodimer.</text>
</comment>
<dbReference type="InterPro" id="IPR017772">
    <property type="entry name" value="Cys_deSase_NifS_bac/arc"/>
</dbReference>
<feature type="domain" description="Aminotransferase class V" evidence="13">
    <location>
        <begin position="5"/>
        <end position="365"/>
    </location>
</feature>
<dbReference type="InterPro" id="IPR015422">
    <property type="entry name" value="PyrdxlP-dep_Trfase_small"/>
</dbReference>
<evidence type="ECO:0000256" key="8">
    <source>
        <dbReference type="ARBA" id="ARBA00023004"/>
    </source>
</evidence>
<keyword evidence="9 12" id="KW-0411">Iron-sulfur</keyword>
<dbReference type="Gene3D" id="3.40.640.10">
    <property type="entry name" value="Type I PLP-dependent aspartate aminotransferase-like (Major domain)"/>
    <property type="match status" value="1"/>
</dbReference>
<evidence type="ECO:0000256" key="4">
    <source>
        <dbReference type="ARBA" id="ARBA00012239"/>
    </source>
</evidence>
<keyword evidence="7 12" id="KW-0663">Pyridoxal phosphate</keyword>
<dbReference type="PANTHER" id="PTHR11601">
    <property type="entry name" value="CYSTEINE DESULFURYLASE FAMILY MEMBER"/>
    <property type="match status" value="1"/>
</dbReference>
<dbReference type="Proteomes" id="UP000028922">
    <property type="component" value="Unassembled WGS sequence"/>
</dbReference>
<dbReference type="InterPro" id="IPR000192">
    <property type="entry name" value="Aminotrans_V_dom"/>
</dbReference>
<dbReference type="NCBIfam" id="NF002806">
    <property type="entry name" value="PRK02948.1"/>
    <property type="match status" value="1"/>
</dbReference>
<dbReference type="PROSITE" id="PS00595">
    <property type="entry name" value="AA_TRANSFER_CLASS_5"/>
    <property type="match status" value="1"/>
</dbReference>
<evidence type="ECO:0000256" key="9">
    <source>
        <dbReference type="ARBA" id="ARBA00023014"/>
    </source>
</evidence>
<dbReference type="PATRIC" id="fig|1527444.3.peg.880"/>
<name>A0A086CGI7_9CHRO</name>
<evidence type="ECO:0000256" key="2">
    <source>
        <dbReference type="ARBA" id="ARBA00006490"/>
    </source>
</evidence>
<proteinExistence type="inferred from homology"/>
<evidence type="ECO:0000256" key="12">
    <source>
        <dbReference type="RuleBase" id="RU364075"/>
    </source>
</evidence>
<dbReference type="STRING" id="1527444.ucyna2_00926"/>
<evidence type="ECO:0000256" key="11">
    <source>
        <dbReference type="RuleBase" id="RU004504"/>
    </source>
</evidence>
<dbReference type="FunFam" id="3.40.640.10:FF:000084">
    <property type="entry name" value="IscS-like cysteine desulfurase"/>
    <property type="match status" value="1"/>
</dbReference>
<dbReference type="PIRSF" id="PIRSF005572">
    <property type="entry name" value="NifS"/>
    <property type="match status" value="1"/>
</dbReference>
<protein>
    <recommendedName>
        <fullName evidence="4 12">Cysteine desulfurase</fullName>
        <ecNumber evidence="4 12">2.8.1.7</ecNumber>
    </recommendedName>
    <alternativeName>
        <fullName evidence="12">Nitrogenase metalloclusters biosynthesis protein NifS</fullName>
    </alternativeName>
</protein>
<dbReference type="PANTHER" id="PTHR11601:SF34">
    <property type="entry name" value="CYSTEINE DESULFURASE"/>
    <property type="match status" value="1"/>
</dbReference>
<reference evidence="14 15" key="1">
    <citation type="submission" date="2014-08" db="EMBL/GenBank/DDBJ databases">
        <title>Comparative genomics reveals surprising divergence of two closely related strains of uncultivated UCYN-A cyanobacteria.</title>
        <authorList>
            <person name="Bombar D."/>
            <person name="Heller P."/>
            <person name="Sanchez-Baracaldo P."/>
            <person name="Carter B.J."/>
            <person name="Zert J.P."/>
        </authorList>
    </citation>
    <scope>NUCLEOTIDE SEQUENCE [LARGE SCALE GENOMIC DNA]</scope>
</reference>
<keyword evidence="5 12" id="KW-0808">Transferase</keyword>
<evidence type="ECO:0000256" key="6">
    <source>
        <dbReference type="ARBA" id="ARBA00022723"/>
    </source>
</evidence>
<evidence type="ECO:0000313" key="14">
    <source>
        <dbReference type="EMBL" id="KFF41301.1"/>
    </source>
</evidence>